<comment type="caution">
    <text evidence="4">The sequence shown here is derived from an EMBL/GenBank/DDBJ whole genome shotgun (WGS) entry which is preliminary data.</text>
</comment>
<evidence type="ECO:0000313" key="4">
    <source>
        <dbReference type="EMBL" id="TEB37330.1"/>
    </source>
</evidence>
<organism evidence="4 5">
    <name type="scientific">Coprinellus micaceus</name>
    <name type="common">Glistening ink-cap mushroom</name>
    <name type="synonym">Coprinus micaceus</name>
    <dbReference type="NCBI Taxonomy" id="71717"/>
    <lineage>
        <taxon>Eukaryota</taxon>
        <taxon>Fungi</taxon>
        <taxon>Dikarya</taxon>
        <taxon>Basidiomycota</taxon>
        <taxon>Agaricomycotina</taxon>
        <taxon>Agaricomycetes</taxon>
        <taxon>Agaricomycetidae</taxon>
        <taxon>Agaricales</taxon>
        <taxon>Agaricineae</taxon>
        <taxon>Psathyrellaceae</taxon>
        <taxon>Coprinellus</taxon>
    </lineage>
</organism>
<keyword evidence="2" id="KW-0812">Transmembrane</keyword>
<evidence type="ECO:0000313" key="5">
    <source>
        <dbReference type="Proteomes" id="UP000298030"/>
    </source>
</evidence>
<accession>A0A4Y7TT38</accession>
<keyword evidence="2" id="KW-1133">Transmembrane helix</keyword>
<feature type="region of interest" description="Disordered" evidence="1">
    <location>
        <begin position="259"/>
        <end position="280"/>
    </location>
</feature>
<evidence type="ECO:0000256" key="2">
    <source>
        <dbReference type="SAM" id="Phobius"/>
    </source>
</evidence>
<keyword evidence="2" id="KW-0472">Membrane</keyword>
<dbReference type="OrthoDB" id="3341843at2759"/>
<dbReference type="InterPro" id="IPR045340">
    <property type="entry name" value="DUF6533"/>
</dbReference>
<feature type="compositionally biased region" description="Polar residues" evidence="1">
    <location>
        <begin position="259"/>
        <end position="275"/>
    </location>
</feature>
<dbReference type="Proteomes" id="UP000298030">
    <property type="component" value="Unassembled WGS sequence"/>
</dbReference>
<feature type="transmembrane region" description="Helical" evidence="2">
    <location>
        <begin position="35"/>
        <end position="55"/>
    </location>
</feature>
<dbReference type="Pfam" id="PF20151">
    <property type="entry name" value="DUF6533"/>
    <property type="match status" value="1"/>
</dbReference>
<feature type="domain" description="DUF6533" evidence="3">
    <location>
        <begin position="38"/>
        <end position="83"/>
    </location>
</feature>
<sequence length="369" mass="41907">MSTTSPSDAQLLVDFLKFLREHPEMVKDFSGSVPAVWYILVSCFTLLVWDYIVTFDQEVNYVWSSPWFIGLPLFYLNRYIPLIDAGMFVRFSTVHMTQAACDVEVRAATWLISVPSFFGQMIIVLRTCALWHNDFLHRSFHDSPHDRESQTHLKHQSLTQSHRRKRQSMLIVTCFFTARSMNHYQFAPTPSFVKGCLVSENANSTLYIYIALFVTELVVVSLTIVKAVESSPQHVLHSMFCNRVFLQLLKHRYHFHQGYRTSGQRTGNNDSSRSTAPDLDSAIGINTTTMGSSGGIFTTVMLDQDPDIEEVTNSTDDLEASRSKTGQGDTTVMEMQDMDCERGGSVGLKKRAIILGERDGPSQRDEWIT</sequence>
<name>A0A4Y7TT38_COPMI</name>
<feature type="transmembrane region" description="Helical" evidence="2">
    <location>
        <begin position="61"/>
        <end position="80"/>
    </location>
</feature>
<keyword evidence="5" id="KW-1185">Reference proteome</keyword>
<proteinExistence type="predicted"/>
<reference evidence="4 5" key="1">
    <citation type="journal article" date="2019" name="Nat. Ecol. Evol.">
        <title>Megaphylogeny resolves global patterns of mushroom evolution.</title>
        <authorList>
            <person name="Varga T."/>
            <person name="Krizsan K."/>
            <person name="Foldi C."/>
            <person name="Dima B."/>
            <person name="Sanchez-Garcia M."/>
            <person name="Sanchez-Ramirez S."/>
            <person name="Szollosi G.J."/>
            <person name="Szarkandi J.G."/>
            <person name="Papp V."/>
            <person name="Albert L."/>
            <person name="Andreopoulos W."/>
            <person name="Angelini C."/>
            <person name="Antonin V."/>
            <person name="Barry K.W."/>
            <person name="Bougher N.L."/>
            <person name="Buchanan P."/>
            <person name="Buyck B."/>
            <person name="Bense V."/>
            <person name="Catcheside P."/>
            <person name="Chovatia M."/>
            <person name="Cooper J."/>
            <person name="Damon W."/>
            <person name="Desjardin D."/>
            <person name="Finy P."/>
            <person name="Geml J."/>
            <person name="Haridas S."/>
            <person name="Hughes K."/>
            <person name="Justo A."/>
            <person name="Karasinski D."/>
            <person name="Kautmanova I."/>
            <person name="Kiss B."/>
            <person name="Kocsube S."/>
            <person name="Kotiranta H."/>
            <person name="LaButti K.M."/>
            <person name="Lechner B.E."/>
            <person name="Liimatainen K."/>
            <person name="Lipzen A."/>
            <person name="Lukacs Z."/>
            <person name="Mihaltcheva S."/>
            <person name="Morgado L.N."/>
            <person name="Niskanen T."/>
            <person name="Noordeloos M.E."/>
            <person name="Ohm R.A."/>
            <person name="Ortiz-Santana B."/>
            <person name="Ovrebo C."/>
            <person name="Racz N."/>
            <person name="Riley R."/>
            <person name="Savchenko A."/>
            <person name="Shiryaev A."/>
            <person name="Soop K."/>
            <person name="Spirin V."/>
            <person name="Szebenyi C."/>
            <person name="Tomsovsky M."/>
            <person name="Tulloss R.E."/>
            <person name="Uehling J."/>
            <person name="Grigoriev I.V."/>
            <person name="Vagvolgyi C."/>
            <person name="Papp T."/>
            <person name="Martin F.M."/>
            <person name="Miettinen O."/>
            <person name="Hibbett D.S."/>
            <person name="Nagy L.G."/>
        </authorList>
    </citation>
    <scope>NUCLEOTIDE SEQUENCE [LARGE SCALE GENOMIC DNA]</scope>
    <source>
        <strain evidence="4 5">FP101781</strain>
    </source>
</reference>
<evidence type="ECO:0000256" key="1">
    <source>
        <dbReference type="SAM" id="MobiDB-lite"/>
    </source>
</evidence>
<gene>
    <name evidence="4" type="ORF">FA13DRAFT_1786496</name>
</gene>
<protein>
    <recommendedName>
        <fullName evidence="3">DUF6533 domain-containing protein</fullName>
    </recommendedName>
</protein>
<evidence type="ECO:0000259" key="3">
    <source>
        <dbReference type="Pfam" id="PF20151"/>
    </source>
</evidence>
<dbReference type="AlphaFoldDB" id="A0A4Y7TT38"/>
<dbReference type="EMBL" id="QPFP01000004">
    <property type="protein sequence ID" value="TEB37330.1"/>
    <property type="molecule type" value="Genomic_DNA"/>
</dbReference>